<comment type="caution">
    <text evidence="4">The sequence shown here is derived from an EMBL/GenBank/DDBJ whole genome shotgun (WGS) entry which is preliminary data.</text>
</comment>
<sequence>MAERPTLATVALSSSNDIPVIDFSRLLEANKDEFLVETRRSLLLVRSGIFSGAMNFFNLPLERTEVPNGAGTVQGYGQAFVFSEDQKLDWCNMFALGVEPHYIRNPKLWPKSLLSSEVYSREIRNCANLLRFIAMSIGLNGDTLRICSGRLCSHKDELLPAVSTARPVLGLSPHSDGSALTILQQGRVAQQAFKSSKTTHGCLFSLS</sequence>
<dbReference type="PANTHER" id="PTHR47991">
    <property type="entry name" value="OXOGLUTARATE/IRON-DEPENDENT DIOXYGENASE"/>
    <property type="match status" value="1"/>
</dbReference>
<organism evidence="4 5">
    <name type="scientific">Liquidambar formosana</name>
    <name type="common">Formosan gum</name>
    <dbReference type="NCBI Taxonomy" id="63359"/>
    <lineage>
        <taxon>Eukaryota</taxon>
        <taxon>Viridiplantae</taxon>
        <taxon>Streptophyta</taxon>
        <taxon>Embryophyta</taxon>
        <taxon>Tracheophyta</taxon>
        <taxon>Spermatophyta</taxon>
        <taxon>Magnoliopsida</taxon>
        <taxon>eudicotyledons</taxon>
        <taxon>Gunneridae</taxon>
        <taxon>Pentapetalae</taxon>
        <taxon>Saxifragales</taxon>
        <taxon>Altingiaceae</taxon>
        <taxon>Liquidambar</taxon>
    </lineage>
</organism>
<dbReference type="GO" id="GO:0046872">
    <property type="term" value="F:metal ion binding"/>
    <property type="evidence" value="ECO:0007669"/>
    <property type="project" value="UniProtKB-KW"/>
</dbReference>
<keyword evidence="1" id="KW-0479">Metal-binding</keyword>
<evidence type="ECO:0000259" key="3">
    <source>
        <dbReference type="Pfam" id="PF14226"/>
    </source>
</evidence>
<dbReference type="AlphaFoldDB" id="A0AAP0RZT2"/>
<reference evidence="4 5" key="1">
    <citation type="journal article" date="2024" name="Plant J.">
        <title>Genome sequences and population genomics reveal climatic adaptation and genomic divergence between two closely related sweetgum species.</title>
        <authorList>
            <person name="Xu W.Q."/>
            <person name="Ren C.Q."/>
            <person name="Zhang X.Y."/>
            <person name="Comes H.P."/>
            <person name="Liu X.H."/>
            <person name="Li Y.G."/>
            <person name="Kettle C.J."/>
            <person name="Jalonen R."/>
            <person name="Gaisberger H."/>
            <person name="Ma Y.Z."/>
            <person name="Qiu Y.X."/>
        </authorList>
    </citation>
    <scope>NUCLEOTIDE SEQUENCE [LARGE SCALE GENOMIC DNA]</scope>
    <source>
        <strain evidence="4">Hangzhou</strain>
    </source>
</reference>
<evidence type="ECO:0000256" key="2">
    <source>
        <dbReference type="ARBA" id="ARBA00023004"/>
    </source>
</evidence>
<dbReference type="InterPro" id="IPR026992">
    <property type="entry name" value="DIOX_N"/>
</dbReference>
<evidence type="ECO:0000313" key="5">
    <source>
        <dbReference type="Proteomes" id="UP001415857"/>
    </source>
</evidence>
<dbReference type="InterPro" id="IPR050295">
    <property type="entry name" value="Plant_2OG-oxidoreductases"/>
</dbReference>
<dbReference type="InterPro" id="IPR027443">
    <property type="entry name" value="IPNS-like_sf"/>
</dbReference>
<dbReference type="SUPFAM" id="SSF51197">
    <property type="entry name" value="Clavaminate synthase-like"/>
    <property type="match status" value="1"/>
</dbReference>
<dbReference type="Pfam" id="PF14226">
    <property type="entry name" value="DIOX_N"/>
    <property type="match status" value="1"/>
</dbReference>
<dbReference type="Proteomes" id="UP001415857">
    <property type="component" value="Unassembled WGS sequence"/>
</dbReference>
<proteinExistence type="predicted"/>
<evidence type="ECO:0000313" key="4">
    <source>
        <dbReference type="EMBL" id="KAK9288351.1"/>
    </source>
</evidence>
<feature type="domain" description="Non-haem dioxygenase N-terminal" evidence="3">
    <location>
        <begin position="47"/>
        <end position="111"/>
    </location>
</feature>
<evidence type="ECO:0000256" key="1">
    <source>
        <dbReference type="ARBA" id="ARBA00022723"/>
    </source>
</evidence>
<dbReference type="Gene3D" id="2.60.120.330">
    <property type="entry name" value="B-lactam Antibiotic, Isopenicillin N Synthase, Chain"/>
    <property type="match status" value="1"/>
</dbReference>
<accession>A0AAP0RZT2</accession>
<keyword evidence="2" id="KW-0408">Iron</keyword>
<gene>
    <name evidence="4" type="ORF">L1049_016804</name>
</gene>
<dbReference type="EMBL" id="JBBPBK010000003">
    <property type="protein sequence ID" value="KAK9288351.1"/>
    <property type="molecule type" value="Genomic_DNA"/>
</dbReference>
<name>A0AAP0RZT2_LIQFO</name>
<protein>
    <recommendedName>
        <fullName evidence="3">Non-haem dioxygenase N-terminal domain-containing protein</fullName>
    </recommendedName>
</protein>
<keyword evidence="5" id="KW-1185">Reference proteome</keyword>